<evidence type="ECO:0000256" key="3">
    <source>
        <dbReference type="SAM" id="SignalP"/>
    </source>
</evidence>
<name>A0AAQ4DYD8_AMBAM</name>
<evidence type="ECO:0000256" key="2">
    <source>
        <dbReference type="ARBA" id="ARBA00022525"/>
    </source>
</evidence>
<gene>
    <name evidence="5" type="ORF">V5799_005737</name>
</gene>
<protein>
    <recommendedName>
        <fullName evidence="4">Single domain-containing protein</fullName>
    </recommendedName>
</protein>
<feature type="domain" description="Single" evidence="4">
    <location>
        <begin position="39"/>
        <end position="105"/>
    </location>
</feature>
<keyword evidence="3" id="KW-0732">Signal</keyword>
<sequence length="106" mass="11419">MIFARSSGVSSFVATILLVLVYCVDAAYRVKVSVVGGNCVYDGNTIPPWKPVSLQNPCENVQCMLGKQGSGNIVVTECSQLTRKLLCGLKNLGGRFPYCCQRPSCP</sequence>
<feature type="chain" id="PRO_5043030070" description="Single domain-containing protein" evidence="3">
    <location>
        <begin position="27"/>
        <end position="106"/>
    </location>
</feature>
<evidence type="ECO:0000256" key="1">
    <source>
        <dbReference type="ARBA" id="ARBA00004613"/>
    </source>
</evidence>
<reference evidence="5 6" key="1">
    <citation type="journal article" date="2023" name="Arcadia Sci">
        <title>De novo assembly of a long-read Amblyomma americanum tick genome.</title>
        <authorList>
            <person name="Chou S."/>
            <person name="Poskanzer K.E."/>
            <person name="Rollins M."/>
            <person name="Thuy-Boun P.S."/>
        </authorList>
    </citation>
    <scope>NUCLEOTIDE SEQUENCE [LARGE SCALE GENOMIC DNA]</scope>
    <source>
        <strain evidence="5">F_SG_1</strain>
        <tissue evidence="5">Salivary glands</tissue>
    </source>
</reference>
<comment type="caution">
    <text evidence="5">The sequence shown here is derived from an EMBL/GenBank/DDBJ whole genome shotgun (WGS) entry which is preliminary data.</text>
</comment>
<dbReference type="Proteomes" id="UP001321473">
    <property type="component" value="Unassembled WGS sequence"/>
</dbReference>
<organism evidence="5 6">
    <name type="scientific">Amblyomma americanum</name>
    <name type="common">Lone star tick</name>
    <dbReference type="NCBI Taxonomy" id="6943"/>
    <lineage>
        <taxon>Eukaryota</taxon>
        <taxon>Metazoa</taxon>
        <taxon>Ecdysozoa</taxon>
        <taxon>Arthropoda</taxon>
        <taxon>Chelicerata</taxon>
        <taxon>Arachnida</taxon>
        <taxon>Acari</taxon>
        <taxon>Parasitiformes</taxon>
        <taxon>Ixodida</taxon>
        <taxon>Ixodoidea</taxon>
        <taxon>Ixodidae</taxon>
        <taxon>Amblyomminae</taxon>
        <taxon>Amblyomma</taxon>
    </lineage>
</organism>
<evidence type="ECO:0000313" key="5">
    <source>
        <dbReference type="EMBL" id="KAK8767478.1"/>
    </source>
</evidence>
<accession>A0AAQ4DYD8</accession>
<keyword evidence="2" id="KW-0964">Secreted</keyword>
<keyword evidence="6" id="KW-1185">Reference proteome</keyword>
<feature type="signal peptide" evidence="3">
    <location>
        <begin position="1"/>
        <end position="26"/>
    </location>
</feature>
<dbReference type="InterPro" id="IPR029277">
    <property type="entry name" value="SVWC_dom"/>
</dbReference>
<comment type="subcellular location">
    <subcellularLocation>
        <location evidence="1">Secreted</location>
    </subcellularLocation>
</comment>
<dbReference type="GO" id="GO:0005576">
    <property type="term" value="C:extracellular region"/>
    <property type="evidence" value="ECO:0007669"/>
    <property type="project" value="UniProtKB-SubCell"/>
</dbReference>
<proteinExistence type="predicted"/>
<evidence type="ECO:0000313" key="6">
    <source>
        <dbReference type="Proteomes" id="UP001321473"/>
    </source>
</evidence>
<evidence type="ECO:0000259" key="4">
    <source>
        <dbReference type="Pfam" id="PF15430"/>
    </source>
</evidence>
<dbReference type="EMBL" id="JARKHS020025424">
    <property type="protein sequence ID" value="KAK8767478.1"/>
    <property type="molecule type" value="Genomic_DNA"/>
</dbReference>
<dbReference type="Pfam" id="PF15430">
    <property type="entry name" value="SVWC"/>
    <property type="match status" value="1"/>
</dbReference>
<dbReference type="AlphaFoldDB" id="A0AAQ4DYD8"/>